<feature type="region of interest" description="Disordered" evidence="1">
    <location>
        <begin position="108"/>
        <end position="180"/>
    </location>
</feature>
<reference evidence="3" key="1">
    <citation type="journal article" date="2014" name="Proc. Natl. Acad. Sci. U.S.A.">
        <title>Extensive sampling of basidiomycete genomes demonstrates inadequacy of the white-rot/brown-rot paradigm for wood decay fungi.</title>
        <authorList>
            <person name="Riley R."/>
            <person name="Salamov A.A."/>
            <person name="Brown D.W."/>
            <person name="Nagy L.G."/>
            <person name="Floudas D."/>
            <person name="Held B.W."/>
            <person name="Levasseur A."/>
            <person name="Lombard V."/>
            <person name="Morin E."/>
            <person name="Otillar R."/>
            <person name="Lindquist E.A."/>
            <person name="Sun H."/>
            <person name="LaButti K.M."/>
            <person name="Schmutz J."/>
            <person name="Jabbour D."/>
            <person name="Luo H."/>
            <person name="Baker S.E."/>
            <person name="Pisabarro A.G."/>
            <person name="Walton J.D."/>
            <person name="Blanchette R.A."/>
            <person name="Henrissat B."/>
            <person name="Martin F."/>
            <person name="Cullen D."/>
            <person name="Hibbett D.S."/>
            <person name="Grigoriev I.V."/>
        </authorList>
    </citation>
    <scope>NUCLEOTIDE SEQUENCE [LARGE SCALE GENOMIC DNA]</scope>
    <source>
        <strain evidence="3">CBS 339.88</strain>
    </source>
</reference>
<dbReference type="OrthoDB" id="3067696at2759"/>
<proteinExistence type="predicted"/>
<organism evidence="2 3">
    <name type="scientific">Galerina marginata (strain CBS 339.88)</name>
    <dbReference type="NCBI Taxonomy" id="685588"/>
    <lineage>
        <taxon>Eukaryota</taxon>
        <taxon>Fungi</taxon>
        <taxon>Dikarya</taxon>
        <taxon>Basidiomycota</taxon>
        <taxon>Agaricomycotina</taxon>
        <taxon>Agaricomycetes</taxon>
        <taxon>Agaricomycetidae</taxon>
        <taxon>Agaricales</taxon>
        <taxon>Agaricineae</taxon>
        <taxon>Strophariaceae</taxon>
        <taxon>Galerina</taxon>
    </lineage>
</organism>
<evidence type="ECO:0000313" key="3">
    <source>
        <dbReference type="Proteomes" id="UP000027222"/>
    </source>
</evidence>
<sequence length="346" mass="38133">MPERASSGYQWNQAAIPQLLRALDLNIQTQEAQDVKETLQELCNRRLDIQATFADQPEAVTEVQNELRETQPELYDGAAGENHLFMATQGVRYYHNQRRHRKKAAAQKVKSQRRGIAMDSMQTSKKLKARTASTAPKNKGQTKSLERPNGKRCISKPSIQASTKPKAVFKSPNSSPGGDIIVSLPRRNSILSTSASKENLGPAQRRLGVSSALAPNAGRNISSLQPHHGNSLISVRATLGPGLQLQTTLNREPAPASQETSNQGSKNGGITLVHQFLATCNPPMDRFLSNFIDFGCSSAGYLYSISTWSKEMRYLALKRMLTEAKGGPPATEMDILVIDHQFDEYF</sequence>
<dbReference type="AlphaFoldDB" id="A0A067T6G5"/>
<protein>
    <submittedName>
        <fullName evidence="2">Uncharacterized protein</fullName>
    </submittedName>
</protein>
<feature type="compositionally biased region" description="Polar residues" evidence="1">
    <location>
        <begin position="131"/>
        <end position="143"/>
    </location>
</feature>
<accession>A0A067T6G5</accession>
<evidence type="ECO:0000256" key="1">
    <source>
        <dbReference type="SAM" id="MobiDB-lite"/>
    </source>
</evidence>
<gene>
    <name evidence="2" type="ORF">GALMADRAFT_224029</name>
</gene>
<evidence type="ECO:0000313" key="2">
    <source>
        <dbReference type="EMBL" id="KDR78790.1"/>
    </source>
</evidence>
<dbReference type="Proteomes" id="UP000027222">
    <property type="component" value="Unassembled WGS sequence"/>
</dbReference>
<name>A0A067T6G5_GALM3</name>
<dbReference type="EMBL" id="KL142374">
    <property type="protein sequence ID" value="KDR78790.1"/>
    <property type="molecule type" value="Genomic_DNA"/>
</dbReference>
<dbReference type="HOGENOM" id="CLU_801795_0_0_1"/>
<keyword evidence="3" id="KW-1185">Reference proteome</keyword>